<dbReference type="Proteomes" id="UP000324585">
    <property type="component" value="Unassembled WGS sequence"/>
</dbReference>
<comment type="caution">
    <text evidence="1">The sequence shown here is derived from an EMBL/GenBank/DDBJ whole genome shotgun (WGS) entry which is preliminary data.</text>
</comment>
<gene>
    <name evidence="1" type="ORF">FVE85_0811</name>
</gene>
<name>A0A5J4Z1Q1_PORPP</name>
<dbReference type="AlphaFoldDB" id="A0A5J4Z1Q1"/>
<evidence type="ECO:0000313" key="1">
    <source>
        <dbReference type="EMBL" id="KAA8497082.1"/>
    </source>
</evidence>
<proteinExistence type="predicted"/>
<organism evidence="1 2">
    <name type="scientific">Porphyridium purpureum</name>
    <name type="common">Red alga</name>
    <name type="synonym">Porphyridium cruentum</name>
    <dbReference type="NCBI Taxonomy" id="35688"/>
    <lineage>
        <taxon>Eukaryota</taxon>
        <taxon>Rhodophyta</taxon>
        <taxon>Bangiophyceae</taxon>
        <taxon>Porphyridiales</taxon>
        <taxon>Porphyridiaceae</taxon>
        <taxon>Porphyridium</taxon>
    </lineage>
</organism>
<reference evidence="2" key="1">
    <citation type="journal article" date="2019" name="Nat. Commun.">
        <title>Expansion of phycobilisome linker gene families in mesophilic red algae.</title>
        <authorList>
            <person name="Lee J."/>
            <person name="Kim D."/>
            <person name="Bhattacharya D."/>
            <person name="Yoon H.S."/>
        </authorList>
    </citation>
    <scope>NUCLEOTIDE SEQUENCE [LARGE SCALE GENOMIC DNA]</scope>
    <source>
        <strain evidence="2">CCMP 1328</strain>
    </source>
</reference>
<accession>A0A5J4Z1Q1</accession>
<dbReference type="EMBL" id="VRMN01000002">
    <property type="protein sequence ID" value="KAA8497082.1"/>
    <property type="molecule type" value="Genomic_DNA"/>
</dbReference>
<keyword evidence="2" id="KW-1185">Reference proteome</keyword>
<protein>
    <submittedName>
        <fullName evidence="1">Uncharacterized protein</fullName>
    </submittedName>
</protein>
<evidence type="ECO:0000313" key="2">
    <source>
        <dbReference type="Proteomes" id="UP000324585"/>
    </source>
</evidence>
<sequence>MAVRQKRETTSAVAKQETELSAVVSVTLEKGRQLLGKSSFECEQFGIDKEVSKLTIIVIDMLSILPNNCLFLELCELDEVGDQGEKEDGGQCNAEYKAGDMQTATYDFAPSETPNLPNYKTIRK</sequence>